<name>A0A518DED6_9BACT</name>
<keyword evidence="7" id="KW-0234">DNA repair</keyword>
<evidence type="ECO:0000256" key="9">
    <source>
        <dbReference type="SAM" id="MobiDB-lite"/>
    </source>
</evidence>
<dbReference type="Pfam" id="PF23234">
    <property type="entry name" value="WHD_4th_Lhr"/>
    <property type="match status" value="1"/>
</dbReference>
<dbReference type="PANTHER" id="PTHR47962">
    <property type="entry name" value="ATP-DEPENDENT HELICASE LHR-RELATED-RELATED"/>
    <property type="match status" value="1"/>
</dbReference>
<dbReference type="CDD" id="cd18796">
    <property type="entry name" value="SF2_C_LHR"/>
    <property type="match status" value="1"/>
</dbReference>
<evidence type="ECO:0000259" key="11">
    <source>
        <dbReference type="PROSITE" id="PS51194"/>
    </source>
</evidence>
<dbReference type="InterPro" id="IPR014001">
    <property type="entry name" value="Helicase_ATP-bd"/>
</dbReference>
<dbReference type="InterPro" id="IPR052511">
    <property type="entry name" value="ATP-dep_Helicase"/>
</dbReference>
<dbReference type="PROSITE" id="PS51194">
    <property type="entry name" value="HELICASE_CTER"/>
    <property type="match status" value="1"/>
</dbReference>
<keyword evidence="8" id="KW-0413">Isomerase</keyword>
<proteinExistence type="predicted"/>
<feature type="region of interest" description="Disordered" evidence="9">
    <location>
        <begin position="317"/>
        <end position="339"/>
    </location>
</feature>
<keyword evidence="13" id="KW-1185">Reference proteome</keyword>
<evidence type="ECO:0000256" key="3">
    <source>
        <dbReference type="ARBA" id="ARBA00022801"/>
    </source>
</evidence>
<dbReference type="InterPro" id="IPR001650">
    <property type="entry name" value="Helicase_C-like"/>
</dbReference>
<dbReference type="Gene3D" id="3.40.50.300">
    <property type="entry name" value="P-loop containing nucleotide triphosphate hydrolases"/>
    <property type="match status" value="2"/>
</dbReference>
<keyword evidence="6" id="KW-0238">DNA-binding</keyword>
<evidence type="ECO:0000259" key="10">
    <source>
        <dbReference type="PROSITE" id="PS51192"/>
    </source>
</evidence>
<dbReference type="GO" id="GO:0003677">
    <property type="term" value="F:DNA binding"/>
    <property type="evidence" value="ECO:0007669"/>
    <property type="project" value="UniProtKB-KW"/>
</dbReference>
<keyword evidence="4 12" id="KW-0347">Helicase</keyword>
<gene>
    <name evidence="12" type="primary">recQ_1</name>
    <name evidence="12" type="ORF">Pla175_32400</name>
</gene>
<evidence type="ECO:0000313" key="13">
    <source>
        <dbReference type="Proteomes" id="UP000317429"/>
    </source>
</evidence>
<dbReference type="InterPro" id="IPR013701">
    <property type="entry name" value="Lhr-like_DEAD/DEAH_assoc"/>
</dbReference>
<organism evidence="12 13">
    <name type="scientific">Pirellulimonas nuda</name>
    <dbReference type="NCBI Taxonomy" id="2528009"/>
    <lineage>
        <taxon>Bacteria</taxon>
        <taxon>Pseudomonadati</taxon>
        <taxon>Planctomycetota</taxon>
        <taxon>Planctomycetia</taxon>
        <taxon>Pirellulales</taxon>
        <taxon>Lacipirellulaceae</taxon>
        <taxon>Pirellulimonas</taxon>
    </lineage>
</organism>
<dbReference type="InterPro" id="IPR011545">
    <property type="entry name" value="DEAD/DEAH_box_helicase_dom"/>
</dbReference>
<dbReference type="PANTHER" id="PTHR47962:SF5">
    <property type="entry name" value="ATP-DEPENDENT HELICASE LHR-RELATED"/>
    <property type="match status" value="1"/>
</dbReference>
<dbReference type="EC" id="3.6.4.12" evidence="12"/>
<evidence type="ECO:0000256" key="2">
    <source>
        <dbReference type="ARBA" id="ARBA00022763"/>
    </source>
</evidence>
<dbReference type="InterPro" id="IPR055367">
    <property type="entry name" value="WH4_Lhr"/>
</dbReference>
<evidence type="ECO:0000256" key="5">
    <source>
        <dbReference type="ARBA" id="ARBA00022840"/>
    </source>
</evidence>
<dbReference type="Proteomes" id="UP000317429">
    <property type="component" value="Chromosome"/>
</dbReference>
<evidence type="ECO:0000313" key="12">
    <source>
        <dbReference type="EMBL" id="QDU89844.1"/>
    </source>
</evidence>
<dbReference type="InterPro" id="IPR055369">
    <property type="entry name" value="WH2_Lhr"/>
</dbReference>
<dbReference type="Pfam" id="PF08494">
    <property type="entry name" value="DEAD_assoc"/>
    <property type="match status" value="1"/>
</dbReference>
<keyword evidence="5" id="KW-0067">ATP-binding</keyword>
<evidence type="ECO:0000256" key="8">
    <source>
        <dbReference type="ARBA" id="ARBA00023235"/>
    </source>
</evidence>
<dbReference type="PROSITE" id="PS51192">
    <property type="entry name" value="HELICASE_ATP_BIND_1"/>
    <property type="match status" value="1"/>
</dbReference>
<keyword evidence="1" id="KW-0547">Nucleotide-binding</keyword>
<dbReference type="Pfam" id="PF00270">
    <property type="entry name" value="DEAD"/>
    <property type="match status" value="1"/>
</dbReference>
<keyword evidence="2" id="KW-0227">DNA damage</keyword>
<dbReference type="Pfam" id="PF23236">
    <property type="entry name" value="WHD_2nd_Lhr"/>
    <property type="match status" value="1"/>
</dbReference>
<dbReference type="EMBL" id="CP036291">
    <property type="protein sequence ID" value="QDU89844.1"/>
    <property type="molecule type" value="Genomic_DNA"/>
</dbReference>
<dbReference type="SMART" id="SM00487">
    <property type="entry name" value="DEXDc"/>
    <property type="match status" value="1"/>
</dbReference>
<dbReference type="Pfam" id="PF19306">
    <property type="entry name" value="WHD_Lhr"/>
    <property type="match status" value="1"/>
</dbReference>
<feature type="domain" description="Helicase C-terminal" evidence="11">
    <location>
        <begin position="347"/>
        <end position="501"/>
    </location>
</feature>
<dbReference type="InterPro" id="IPR055368">
    <property type="entry name" value="WH3_Lhr"/>
</dbReference>
<dbReference type="GO" id="GO:0003678">
    <property type="term" value="F:DNA helicase activity"/>
    <property type="evidence" value="ECO:0007669"/>
    <property type="project" value="UniProtKB-EC"/>
</dbReference>
<reference evidence="12 13" key="1">
    <citation type="submission" date="2019-02" db="EMBL/GenBank/DDBJ databases">
        <title>Deep-cultivation of Planctomycetes and their phenomic and genomic characterization uncovers novel biology.</title>
        <authorList>
            <person name="Wiegand S."/>
            <person name="Jogler M."/>
            <person name="Boedeker C."/>
            <person name="Pinto D."/>
            <person name="Vollmers J."/>
            <person name="Rivas-Marin E."/>
            <person name="Kohn T."/>
            <person name="Peeters S.H."/>
            <person name="Heuer A."/>
            <person name="Rast P."/>
            <person name="Oberbeckmann S."/>
            <person name="Bunk B."/>
            <person name="Jeske O."/>
            <person name="Meyerdierks A."/>
            <person name="Storesund J.E."/>
            <person name="Kallscheuer N."/>
            <person name="Luecker S."/>
            <person name="Lage O.M."/>
            <person name="Pohl T."/>
            <person name="Merkel B.J."/>
            <person name="Hornburger P."/>
            <person name="Mueller R.-W."/>
            <person name="Bruemmer F."/>
            <person name="Labrenz M."/>
            <person name="Spormann A.M."/>
            <person name="Op den Camp H."/>
            <person name="Overmann J."/>
            <person name="Amann R."/>
            <person name="Jetten M.S.M."/>
            <person name="Mascher T."/>
            <person name="Medema M.H."/>
            <person name="Devos D.P."/>
            <person name="Kaster A.-K."/>
            <person name="Ovreas L."/>
            <person name="Rohde M."/>
            <person name="Galperin M.Y."/>
            <person name="Jogler C."/>
        </authorList>
    </citation>
    <scope>NUCLEOTIDE SEQUENCE [LARGE SCALE GENOMIC DNA]</scope>
    <source>
        <strain evidence="12 13">Pla175</strain>
    </source>
</reference>
<dbReference type="KEGG" id="pnd:Pla175_32400"/>
<evidence type="ECO:0000256" key="1">
    <source>
        <dbReference type="ARBA" id="ARBA00022741"/>
    </source>
</evidence>
<dbReference type="Pfam" id="PF00271">
    <property type="entry name" value="Helicase_C"/>
    <property type="match status" value="1"/>
</dbReference>
<accession>A0A518DED6</accession>
<evidence type="ECO:0000256" key="6">
    <source>
        <dbReference type="ARBA" id="ARBA00023125"/>
    </source>
</evidence>
<dbReference type="InterPro" id="IPR045628">
    <property type="entry name" value="Lhr_WH_dom"/>
</dbReference>
<dbReference type="GO" id="GO:0006281">
    <property type="term" value="P:DNA repair"/>
    <property type="evidence" value="ECO:0007669"/>
    <property type="project" value="UniProtKB-KW"/>
</dbReference>
<keyword evidence="3 12" id="KW-0378">Hydrolase</keyword>
<evidence type="ECO:0000256" key="4">
    <source>
        <dbReference type="ARBA" id="ARBA00022806"/>
    </source>
</evidence>
<evidence type="ECO:0000256" key="7">
    <source>
        <dbReference type="ARBA" id="ARBA00023204"/>
    </source>
</evidence>
<dbReference type="SMART" id="SM00490">
    <property type="entry name" value="HELICc"/>
    <property type="match status" value="1"/>
</dbReference>
<dbReference type="SUPFAM" id="SSF52540">
    <property type="entry name" value="P-loop containing nucleoside triphosphate hydrolases"/>
    <property type="match status" value="1"/>
</dbReference>
<dbReference type="GO" id="GO:0005524">
    <property type="term" value="F:ATP binding"/>
    <property type="evidence" value="ECO:0007669"/>
    <property type="project" value="UniProtKB-KW"/>
</dbReference>
<protein>
    <submittedName>
        <fullName evidence="12">ATP-dependent DNA helicase RecQ</fullName>
        <ecNumber evidence="12">3.6.4.12</ecNumber>
    </submittedName>
</protein>
<feature type="domain" description="Helicase ATP-binding" evidence="10">
    <location>
        <begin position="81"/>
        <end position="285"/>
    </location>
</feature>
<sequence>MPRPPSGCGCPRDVVSFRVFPLCTARPRPAALPVTPAPALKHAPTAADAPGPSGMQSLHACTRGWFEDSFSGPTGIQRAAWPVLSAGRSGLLLAPTGSGKTLAAFLAAIDRLMFPPAGGAGPDTPPAKGVRVLYISPLKALAVDIDRNLRAPLAGIHAAADRSATPHRLPRVAVRSGDTSAAERREIQRDPPDILITTPESLYLMLTSKSREALATVDSVIIDEIHAVAATKRGVHLFLSLERLERLRRGARPDAAPLQRIGLSATQRPLEEIARLLGGADATADPDLPPRPRPVEIIDASEPKRLELTVEVPVDDMANLSRPQDVTPGPTSGPSAPPSIWPAIHPRLVELIRGHRSTMIFVNSRRLAERLAAAINELAEEEIALAHHGSIAHAQRVAIEDRLKRGQLPAIVATSSLELGIDMGAVDLVVQIEAPPSVASGMQRIGRAGHHIGAPSKGVIFPKFRGDLLACAAATLRMRSGLVETTRYPRNTLDVLAQQMVAIAAMEPLGVDDLYAMVRGAAPFAELPRALFDGVLDLLAGRYPSDEFSELRPRLNWDRLAGTVGPRKTSQRIAVLNAGAIPDRGLYGVFLAAEPGAVGLRVGELDEEMVFETRAGEVFLLGASSWRVLEITRDRVIVTPAPGEPGKMPFWRGDGPGRPLDFGRVVGELTRKLAGAGREETVRALRDEAGLDDRAVSNLLQYIDEQTAAAGEPPTDKTIVVETFLDEIGDWRVVVLSPFGARVHAPWALAIAQRLREQSGLELDLMWSDDGIVLRLPESEPLPGVDALLMGAGEVEDLVVRHLGSTALFASHFRENAARALLLPRRQPGRRTPLWLQRRKSADLLAVASRYERFPILLETYRECLRDVFDVPGLKQLLGEIARQQVRVHAVETDSPSPFAASLMFNYTANFLYEGDAPLAERRAQSLALDHAQLRELLGAADYRELLDADAIDEVALGLQRLDERRVGDADAVHDLLLYLGDLSEHELMQRVQPDAAAAGLATGWVEGLLRARRIIRVRIAGEPRLAAAEDAARLRDALGVQPPPGLPEAFLETGAAPLADLLSRYARTRGPFTAADAAARFGLGEATARGVLETLAAAGRVLRGEFLPGGVGEEWVDAGVLKRIKRLSLARLRKQVEPVAPEVLARFLPVWQGLDKPRRGLDGLLDAVEQLQGAPLAASALERDILPARVVDYLPGQLDELCAAGEVVWRGVEASGPSDGRIALYLADSFPLLAPPATAEEGAAEAAIITALRERGAQFFDELLRSVGGFKHDMIDSLWRLVWSGAVTNDTLAPMRSRLRVSKPASATRSRVRGGRDPRVRFRSRRTSALAGSEGRWSLLPGAEAEALSPTVRQTALVEQLLRRYGVVTRGVVGRETVVGGFGALYPVLRAMEEAGKVRRGYFVEGMGGAQFALPGSEDLLRRDPRIAPDAAIEERVLALSAADPACAYGSLLKWPATRDPAAQLQRTAGAAVLIDAASGQMLAYLARSTRRLATVPSEGGATADDSGDLLAQRLAKLAEATGPLLLDRIDGAPIGESPLCDALRRAGFVSTSRGYLHRGVGRMTRLDVMASRRDPAELDGDLERETE</sequence>
<dbReference type="GO" id="GO:0016887">
    <property type="term" value="F:ATP hydrolysis activity"/>
    <property type="evidence" value="ECO:0007669"/>
    <property type="project" value="TreeGrafter"/>
</dbReference>
<dbReference type="Pfam" id="PF23235">
    <property type="entry name" value="WHD_3rd_Lhr"/>
    <property type="match status" value="1"/>
</dbReference>
<dbReference type="InterPro" id="IPR027417">
    <property type="entry name" value="P-loop_NTPase"/>
</dbReference>